<accession>A0ABP0FRT4</accession>
<protein>
    <submittedName>
        <fullName evidence="1">Uncharacterized protein</fullName>
    </submittedName>
</protein>
<dbReference type="Proteomes" id="UP001642483">
    <property type="component" value="Unassembled WGS sequence"/>
</dbReference>
<organism evidence="1 2">
    <name type="scientific">Clavelina lepadiformis</name>
    <name type="common">Light-bulb sea squirt</name>
    <name type="synonym">Ascidia lepadiformis</name>
    <dbReference type="NCBI Taxonomy" id="159417"/>
    <lineage>
        <taxon>Eukaryota</taxon>
        <taxon>Metazoa</taxon>
        <taxon>Chordata</taxon>
        <taxon>Tunicata</taxon>
        <taxon>Ascidiacea</taxon>
        <taxon>Aplousobranchia</taxon>
        <taxon>Clavelinidae</taxon>
        <taxon>Clavelina</taxon>
    </lineage>
</organism>
<reference evidence="1 2" key="1">
    <citation type="submission" date="2024-02" db="EMBL/GenBank/DDBJ databases">
        <authorList>
            <person name="Daric V."/>
            <person name="Darras S."/>
        </authorList>
    </citation>
    <scope>NUCLEOTIDE SEQUENCE [LARGE SCALE GENOMIC DNA]</scope>
</reference>
<evidence type="ECO:0000313" key="1">
    <source>
        <dbReference type="EMBL" id="CAK8682327.1"/>
    </source>
</evidence>
<comment type="caution">
    <text evidence="1">The sequence shown here is derived from an EMBL/GenBank/DDBJ whole genome shotgun (WGS) entry which is preliminary data.</text>
</comment>
<dbReference type="EMBL" id="CAWYQH010000090">
    <property type="protein sequence ID" value="CAK8682328.1"/>
    <property type="molecule type" value="Genomic_DNA"/>
</dbReference>
<keyword evidence="2" id="KW-1185">Reference proteome</keyword>
<proteinExistence type="predicted"/>
<sequence length="77" mass="8618">MGNNVSEEAVFDCKYQYDFMGCKISISNNQKFTGNKEYLASSMEKAQKDHNDAIAQATKQAQLQLGLKAQGLQKRPD</sequence>
<gene>
    <name evidence="1" type="ORF">CVLEPA_LOCUS13002</name>
</gene>
<dbReference type="EMBL" id="CAWYQH010000090">
    <property type="protein sequence ID" value="CAK8682327.1"/>
    <property type="molecule type" value="Genomic_DNA"/>
</dbReference>
<evidence type="ECO:0000313" key="2">
    <source>
        <dbReference type="Proteomes" id="UP001642483"/>
    </source>
</evidence>
<name>A0ABP0FRT4_CLALP</name>